<dbReference type="OrthoDB" id="9768147at2"/>
<dbReference type="EMBL" id="SAWZ01000002">
    <property type="protein sequence ID" value="RXR07582.1"/>
    <property type="molecule type" value="Genomic_DNA"/>
</dbReference>
<dbReference type="GO" id="GO:0030246">
    <property type="term" value="F:carbohydrate binding"/>
    <property type="evidence" value="ECO:0007669"/>
    <property type="project" value="InterPro"/>
</dbReference>
<dbReference type="GO" id="GO:0044718">
    <property type="term" value="P:siderophore transmembrane transport"/>
    <property type="evidence" value="ECO:0007669"/>
    <property type="project" value="TreeGrafter"/>
</dbReference>
<keyword evidence="4 7" id="KW-0812">Transmembrane</keyword>
<keyword evidence="3 7" id="KW-1134">Transmembrane beta strand</keyword>
<feature type="domain" description="TonB-dependent transporter Oar-like beta-barrel" evidence="8">
    <location>
        <begin position="330"/>
        <end position="854"/>
    </location>
</feature>
<gene>
    <name evidence="9" type="ORF">EPA99_04695</name>
</gene>
<reference evidence="9 10" key="1">
    <citation type="submission" date="2019-01" db="EMBL/GenBank/DDBJ databases">
        <title>Pseudoxanthomonas composti sp. nov., isolated from compost.</title>
        <authorList>
            <person name="Yang G."/>
        </authorList>
    </citation>
    <scope>NUCLEOTIDE SEQUENCE [LARGE SCALE GENOMIC DNA]</scope>
    <source>
        <strain evidence="9 10">GSS15</strain>
    </source>
</reference>
<comment type="similarity">
    <text evidence="7">Belongs to the TonB-dependent receptor family.</text>
</comment>
<dbReference type="Gene3D" id="2.60.40.1120">
    <property type="entry name" value="Carboxypeptidase-like, regulatory domain"/>
    <property type="match status" value="1"/>
</dbReference>
<dbReference type="GO" id="GO:0015344">
    <property type="term" value="F:siderophore uptake transmembrane transporter activity"/>
    <property type="evidence" value="ECO:0007669"/>
    <property type="project" value="TreeGrafter"/>
</dbReference>
<dbReference type="InterPro" id="IPR037066">
    <property type="entry name" value="Plug_dom_sf"/>
</dbReference>
<dbReference type="Proteomes" id="UP000289784">
    <property type="component" value="Unassembled WGS sequence"/>
</dbReference>
<evidence type="ECO:0000256" key="7">
    <source>
        <dbReference type="PROSITE-ProRule" id="PRU01360"/>
    </source>
</evidence>
<dbReference type="AlphaFoldDB" id="A0A4Q1JZQ1"/>
<dbReference type="InterPro" id="IPR057601">
    <property type="entry name" value="Oar-like_b-barrel"/>
</dbReference>
<organism evidence="9 10">
    <name type="scientific">Pseudoxanthomonas composti</name>
    <dbReference type="NCBI Taxonomy" id="2137479"/>
    <lineage>
        <taxon>Bacteria</taxon>
        <taxon>Pseudomonadati</taxon>
        <taxon>Pseudomonadota</taxon>
        <taxon>Gammaproteobacteria</taxon>
        <taxon>Lysobacterales</taxon>
        <taxon>Lysobacteraceae</taxon>
        <taxon>Pseudoxanthomonas</taxon>
    </lineage>
</organism>
<keyword evidence="2 7" id="KW-0813">Transport</keyword>
<evidence type="ECO:0000256" key="3">
    <source>
        <dbReference type="ARBA" id="ARBA00022452"/>
    </source>
</evidence>
<evidence type="ECO:0000256" key="1">
    <source>
        <dbReference type="ARBA" id="ARBA00004571"/>
    </source>
</evidence>
<evidence type="ECO:0000313" key="9">
    <source>
        <dbReference type="EMBL" id="RXR07582.1"/>
    </source>
</evidence>
<dbReference type="GO" id="GO:0009279">
    <property type="term" value="C:cell outer membrane"/>
    <property type="evidence" value="ECO:0007669"/>
    <property type="project" value="UniProtKB-SubCell"/>
</dbReference>
<dbReference type="Gene3D" id="2.40.170.20">
    <property type="entry name" value="TonB-dependent receptor, beta-barrel domain"/>
    <property type="match status" value="1"/>
</dbReference>
<evidence type="ECO:0000259" key="8">
    <source>
        <dbReference type="Pfam" id="PF25183"/>
    </source>
</evidence>
<dbReference type="PANTHER" id="PTHR30069:SF46">
    <property type="entry name" value="OAR PROTEIN"/>
    <property type="match status" value="1"/>
</dbReference>
<feature type="domain" description="TonB-dependent transporter Oar-like beta-barrel" evidence="8">
    <location>
        <begin position="233"/>
        <end position="301"/>
    </location>
</feature>
<evidence type="ECO:0000256" key="2">
    <source>
        <dbReference type="ARBA" id="ARBA00022448"/>
    </source>
</evidence>
<dbReference type="SUPFAM" id="SSF56935">
    <property type="entry name" value="Porins"/>
    <property type="match status" value="1"/>
</dbReference>
<dbReference type="InterPro" id="IPR036942">
    <property type="entry name" value="Beta-barrel_TonB_sf"/>
</dbReference>
<evidence type="ECO:0000256" key="4">
    <source>
        <dbReference type="ARBA" id="ARBA00022692"/>
    </source>
</evidence>
<dbReference type="PANTHER" id="PTHR30069">
    <property type="entry name" value="TONB-DEPENDENT OUTER MEMBRANE RECEPTOR"/>
    <property type="match status" value="1"/>
</dbReference>
<name>A0A4Q1JZQ1_9GAMM</name>
<dbReference type="InterPro" id="IPR039426">
    <property type="entry name" value="TonB-dep_rcpt-like"/>
</dbReference>
<accession>A0A4Q1JZQ1</accession>
<dbReference type="Pfam" id="PF25183">
    <property type="entry name" value="OMP_b-brl_4"/>
    <property type="match status" value="2"/>
</dbReference>
<evidence type="ECO:0000313" key="10">
    <source>
        <dbReference type="Proteomes" id="UP000289784"/>
    </source>
</evidence>
<keyword evidence="6 7" id="KW-0998">Cell outer membrane</keyword>
<comment type="caution">
    <text evidence="9">The sequence shown here is derived from an EMBL/GenBank/DDBJ whole genome shotgun (WGS) entry which is preliminary data.</text>
</comment>
<protein>
    <submittedName>
        <fullName evidence="9">TonB-dependent receptor</fullName>
    </submittedName>
</protein>
<dbReference type="Gene3D" id="2.170.130.10">
    <property type="entry name" value="TonB-dependent receptor, plug domain"/>
    <property type="match status" value="1"/>
</dbReference>
<dbReference type="SUPFAM" id="SSF49452">
    <property type="entry name" value="Starch-binding domain-like"/>
    <property type="match status" value="1"/>
</dbReference>
<evidence type="ECO:0000256" key="5">
    <source>
        <dbReference type="ARBA" id="ARBA00023136"/>
    </source>
</evidence>
<proteinExistence type="inferred from homology"/>
<dbReference type="InterPro" id="IPR013784">
    <property type="entry name" value="Carb-bd-like_fold"/>
</dbReference>
<dbReference type="Pfam" id="PF13620">
    <property type="entry name" value="CarboxypepD_reg"/>
    <property type="match status" value="1"/>
</dbReference>
<comment type="subcellular location">
    <subcellularLocation>
        <location evidence="1 7">Cell outer membrane</location>
        <topology evidence="1 7">Multi-pass membrane protein</topology>
    </subcellularLocation>
</comment>
<keyword evidence="10" id="KW-1185">Reference proteome</keyword>
<evidence type="ECO:0000256" key="6">
    <source>
        <dbReference type="ARBA" id="ARBA00023237"/>
    </source>
</evidence>
<sequence>MLGAGVASAQSTSATLRGQVAGAGTDTTVTATNANSGFSRTVKADANGNYTVAGLPPGTYKVDVVANGAASSQNVTLAVGQNATLNVDGGGGAVTPAGDAQNLDAVQVTAAPTALIETRTSENSVYITTKQIDALPRATRNFLEIADTVPGVQFQRDGNGNTQLRSGATSANGTNVYIDGVSQKNYVLTGGVSGQDNSRGNPFPQSAVGEYKVISSNYKAEFDQLSSAAIVAATKSGTNDFHGSFFWDYSNDDWRAISPQERRDGQKADFKEEQYGATFSGPILKDRAHFFIAYEAKEYATPLIVQPGSVYAGRADELPENLRAGLGSVTTPFKEDLYFGKIDWAVGENHLFELTGKYRKEDEVSGIGDQTLYEAGSLNGQEEKRADLRWQYTGNGFLNDAHITYESAFWNQTPMNDGIGYVLSFWPQNGDEATVLNAGAGGSYQRKGQEGWSIQDDLTLDGIEWAGSHTFKMGVKFKDIELNSIQYNPYNPQFYYNIQTSTAVPYRVRYGEAIGSAGGSVISKNKQYGIYLQDDWEVNDKLTLNLGVRYDYEETPSFLNFQTPADVANALRSWGNLDNANYDIENYISNGRNRKAFKDAIQPRLGFSYDLQGNEEHVVYGGAGRAYDRNIFDYLALEQLNNSFVSYNYYFSSPENGACRTQGTNCTAWDPAYFDPANLQGLGTAENSGREIYLIDNNIKTPYSDQFSIGMRNLVSFWGQDWFTDVTLSRVESKDGFAFLRGNRREDGSFFIPGTTSTVPVDYTPPGYGSVILGTNGLETRNNSLAMRIEKPYTEQSGWGMTVSYTYSDAEENRQFGEHYSLDQETIAGYGWREAAGIAKNRLVATGIYDLPGGMTLSGKLSLASQLPFYGRDCTAGNDDCQIIQYKPDRSIGFKQFDLALSKDWDTGSDVKLNVRADVLNVFNWTNYGGYITETGTALDPNLSFGNTNYVLAGPMRTFRVQFGLNW</sequence>
<dbReference type="PROSITE" id="PS52016">
    <property type="entry name" value="TONB_DEPENDENT_REC_3"/>
    <property type="match status" value="1"/>
</dbReference>
<keyword evidence="9" id="KW-0675">Receptor</keyword>
<keyword evidence="5 7" id="KW-0472">Membrane</keyword>